<dbReference type="AlphaFoldDB" id="A0AAD2K6X4"/>
<sequence length="181" mass="19231">GCDTSCFRTGILLFCELCRTPKFYLSVYLSHDRPHFHRVTSKATQMSPTQISTAISSSVLQSYAIQKTGAETPTAACSTIAPESLTQPTFWGSSMPPSSLLPSSTSPIETGNKFILSLGATGLRGTAAGLAIGFLAASVACFLGLVLTVTLVKCGILNRRSGAVRVFATAYDPLSRRSLFR</sequence>
<reference evidence="2" key="1">
    <citation type="submission" date="2023-11" db="EMBL/GenBank/DDBJ databases">
        <authorList>
            <person name="De Vega J J."/>
            <person name="De Vega J J."/>
        </authorList>
    </citation>
    <scope>NUCLEOTIDE SEQUENCE</scope>
</reference>
<dbReference type="Proteomes" id="UP001295794">
    <property type="component" value="Unassembled WGS sequence"/>
</dbReference>
<feature type="transmembrane region" description="Helical" evidence="1">
    <location>
        <begin position="127"/>
        <end position="152"/>
    </location>
</feature>
<gene>
    <name evidence="2" type="ORF">MYCIT1_LOCUS34245</name>
</gene>
<name>A0AAD2K6X4_9AGAR</name>
<keyword evidence="1" id="KW-0812">Transmembrane</keyword>
<evidence type="ECO:0000313" key="3">
    <source>
        <dbReference type="Proteomes" id="UP001295794"/>
    </source>
</evidence>
<evidence type="ECO:0000313" key="2">
    <source>
        <dbReference type="EMBL" id="CAK5282476.1"/>
    </source>
</evidence>
<evidence type="ECO:0000256" key="1">
    <source>
        <dbReference type="SAM" id="Phobius"/>
    </source>
</evidence>
<keyword evidence="3" id="KW-1185">Reference proteome</keyword>
<comment type="caution">
    <text evidence="2">The sequence shown here is derived from an EMBL/GenBank/DDBJ whole genome shotgun (WGS) entry which is preliminary data.</text>
</comment>
<feature type="non-terminal residue" evidence="2">
    <location>
        <position position="1"/>
    </location>
</feature>
<proteinExistence type="predicted"/>
<accession>A0AAD2K6X4</accession>
<keyword evidence="1" id="KW-0472">Membrane</keyword>
<protein>
    <submittedName>
        <fullName evidence="2">Uncharacterized protein</fullName>
    </submittedName>
</protein>
<dbReference type="EMBL" id="CAVNYO010000455">
    <property type="protein sequence ID" value="CAK5282476.1"/>
    <property type="molecule type" value="Genomic_DNA"/>
</dbReference>
<organism evidence="2 3">
    <name type="scientific">Mycena citricolor</name>
    <dbReference type="NCBI Taxonomy" id="2018698"/>
    <lineage>
        <taxon>Eukaryota</taxon>
        <taxon>Fungi</taxon>
        <taxon>Dikarya</taxon>
        <taxon>Basidiomycota</taxon>
        <taxon>Agaricomycotina</taxon>
        <taxon>Agaricomycetes</taxon>
        <taxon>Agaricomycetidae</taxon>
        <taxon>Agaricales</taxon>
        <taxon>Marasmiineae</taxon>
        <taxon>Mycenaceae</taxon>
        <taxon>Mycena</taxon>
    </lineage>
</organism>
<keyword evidence="1" id="KW-1133">Transmembrane helix</keyword>